<organism evidence="1 2">
    <name type="scientific">Leucogyrophana mollusca</name>
    <dbReference type="NCBI Taxonomy" id="85980"/>
    <lineage>
        <taxon>Eukaryota</taxon>
        <taxon>Fungi</taxon>
        <taxon>Dikarya</taxon>
        <taxon>Basidiomycota</taxon>
        <taxon>Agaricomycotina</taxon>
        <taxon>Agaricomycetes</taxon>
        <taxon>Agaricomycetidae</taxon>
        <taxon>Boletales</taxon>
        <taxon>Boletales incertae sedis</taxon>
        <taxon>Leucogyrophana</taxon>
    </lineage>
</organism>
<evidence type="ECO:0000313" key="2">
    <source>
        <dbReference type="Proteomes" id="UP000790709"/>
    </source>
</evidence>
<protein>
    <submittedName>
        <fullName evidence="1">MFS general substrate transporter</fullName>
    </submittedName>
</protein>
<dbReference type="EMBL" id="MU266388">
    <property type="protein sequence ID" value="KAH7926167.1"/>
    <property type="molecule type" value="Genomic_DNA"/>
</dbReference>
<gene>
    <name evidence="1" type="ORF">BV22DRAFT_1046284</name>
</gene>
<dbReference type="Proteomes" id="UP000790709">
    <property type="component" value="Unassembled WGS sequence"/>
</dbReference>
<name>A0ACB8BKY7_9AGAM</name>
<reference evidence="1" key="1">
    <citation type="journal article" date="2021" name="New Phytol.">
        <title>Evolutionary innovations through gain and loss of genes in the ectomycorrhizal Boletales.</title>
        <authorList>
            <person name="Wu G."/>
            <person name="Miyauchi S."/>
            <person name="Morin E."/>
            <person name="Kuo A."/>
            <person name="Drula E."/>
            <person name="Varga T."/>
            <person name="Kohler A."/>
            <person name="Feng B."/>
            <person name="Cao Y."/>
            <person name="Lipzen A."/>
            <person name="Daum C."/>
            <person name="Hundley H."/>
            <person name="Pangilinan J."/>
            <person name="Johnson J."/>
            <person name="Barry K."/>
            <person name="LaButti K."/>
            <person name="Ng V."/>
            <person name="Ahrendt S."/>
            <person name="Min B."/>
            <person name="Choi I.G."/>
            <person name="Park H."/>
            <person name="Plett J.M."/>
            <person name="Magnuson J."/>
            <person name="Spatafora J.W."/>
            <person name="Nagy L.G."/>
            <person name="Henrissat B."/>
            <person name="Grigoriev I.V."/>
            <person name="Yang Z.L."/>
            <person name="Xu J."/>
            <person name="Martin F.M."/>
        </authorList>
    </citation>
    <scope>NUCLEOTIDE SEQUENCE</scope>
    <source>
        <strain evidence="1">KUC20120723A-06</strain>
    </source>
</reference>
<evidence type="ECO:0000313" key="1">
    <source>
        <dbReference type="EMBL" id="KAH7926167.1"/>
    </source>
</evidence>
<keyword evidence="2" id="KW-1185">Reference proteome</keyword>
<proteinExistence type="predicted"/>
<sequence>MTNSTDAIVDDKMAVMSRTPSLRASSQKTAHEPEQPSPAQLPQPSVIVTRTHFFLIMASLWIGNFTAYFNETTATTAMHIIGADFNDLANQNWIATSYLLGFTVTQTLLGKFSDIFGRAQVFNGTMLIFAAGTLWCGLANVGIFYSSERVKRGSLRLTWPCLQSMNSLIGARLLQGIGAAGRQSVGVIVILDLTTADSRGLWLGFFNLSSAIGLAIGPVLGAILSVDTDWRWIFWITLMLIGVTLVVGVTSLRYPVPHRDQRVGLLAQLREVDYVGCILAVGISSMICIAIEMGNKMFPWNSAPIITLFVIGGLLIPVFVFYELKVAEHPIVDIRLFSIPNIPITCLINFLTGAGYFGSVFFLPRYFIDVKGSDLIHSGLQMFGLILTLGISSVVGANILSQTGQIRLIGVAGGVLYALGSGLMLMVGRYTPAATVIGFSVITGTASGLLYQPSLVVGPMSVKPHQIAGISGFLSFLRTLGGTFATALLTAIFETSFTEQLRGKLPDALVNQGLGLADDHAMYPQYDDEIIDALVKGYHVGTIPAVCFGVVYAMAVVLLRNVDFIPAWKRRRIAAKQQSEKA</sequence>
<accession>A0ACB8BKY7</accession>
<comment type="caution">
    <text evidence="1">The sequence shown here is derived from an EMBL/GenBank/DDBJ whole genome shotgun (WGS) entry which is preliminary data.</text>
</comment>